<comment type="function">
    <text evidence="6">Toxic component of a toxin-antitoxin (TA) system. An RNase.</text>
</comment>
<dbReference type="InterPro" id="IPR029060">
    <property type="entry name" value="PIN-like_dom_sf"/>
</dbReference>
<dbReference type="RefSeq" id="WP_181641415.1">
    <property type="nucleotide sequence ID" value="NZ_CCXJ01000025.1"/>
</dbReference>
<proteinExistence type="inferred from homology"/>
<feature type="binding site" evidence="6">
    <location>
        <position position="95"/>
    </location>
    <ligand>
        <name>Mg(2+)</name>
        <dbReference type="ChEBI" id="CHEBI:18420"/>
    </ligand>
</feature>
<accession>A0ABT9NMZ0</accession>
<comment type="cofactor">
    <cofactor evidence="6">
        <name>Mg(2+)</name>
        <dbReference type="ChEBI" id="CHEBI:18420"/>
    </cofactor>
</comment>
<dbReference type="InterPro" id="IPR051619">
    <property type="entry name" value="TypeII_TA_RNase_PINc/VapC"/>
</dbReference>
<evidence type="ECO:0000256" key="6">
    <source>
        <dbReference type="HAMAP-Rule" id="MF_00265"/>
    </source>
</evidence>
<dbReference type="EMBL" id="JAUSQM010000001">
    <property type="protein sequence ID" value="MDP9821612.1"/>
    <property type="molecule type" value="Genomic_DNA"/>
</dbReference>
<dbReference type="InterPro" id="IPR044153">
    <property type="entry name" value="PIN_Pae0151-like"/>
</dbReference>
<protein>
    <recommendedName>
        <fullName evidence="6">Ribonuclease VapC</fullName>
        <shortName evidence="6">RNase VapC</shortName>
        <ecNumber evidence="6">3.1.-.-</ecNumber>
    </recommendedName>
    <alternativeName>
        <fullName evidence="6">Toxin VapC</fullName>
    </alternativeName>
</protein>
<keyword evidence="3 6" id="KW-0479">Metal-binding</keyword>
<dbReference type="Proteomes" id="UP001240447">
    <property type="component" value="Unassembled WGS sequence"/>
</dbReference>
<evidence type="ECO:0000256" key="4">
    <source>
        <dbReference type="ARBA" id="ARBA00022801"/>
    </source>
</evidence>
<name>A0ABT9NMZ0_9ACTN</name>
<dbReference type="InterPro" id="IPR022907">
    <property type="entry name" value="VapC_family"/>
</dbReference>
<comment type="similarity">
    <text evidence="6">Belongs to the PINc/VapC protein family.</text>
</comment>
<evidence type="ECO:0000313" key="8">
    <source>
        <dbReference type="EMBL" id="MDP9821612.1"/>
    </source>
</evidence>
<feature type="domain" description="PIN" evidence="7">
    <location>
        <begin position="5"/>
        <end position="119"/>
    </location>
</feature>
<evidence type="ECO:0000256" key="2">
    <source>
        <dbReference type="ARBA" id="ARBA00022722"/>
    </source>
</evidence>
<keyword evidence="4 6" id="KW-0378">Hydrolase</keyword>
<dbReference type="InterPro" id="IPR002716">
    <property type="entry name" value="PIN_dom"/>
</dbReference>
<feature type="binding site" evidence="6">
    <location>
        <position position="7"/>
    </location>
    <ligand>
        <name>Mg(2+)</name>
        <dbReference type="ChEBI" id="CHEBI:18420"/>
    </ligand>
</feature>
<keyword evidence="5 6" id="KW-0460">Magnesium</keyword>
<dbReference type="Pfam" id="PF01850">
    <property type="entry name" value="PIN"/>
    <property type="match status" value="1"/>
</dbReference>
<dbReference type="PANTHER" id="PTHR35901">
    <property type="entry name" value="RIBONUCLEASE VAPC3"/>
    <property type="match status" value="1"/>
</dbReference>
<gene>
    <name evidence="6" type="primary">vapC</name>
    <name evidence="8" type="ORF">J2S59_001421</name>
</gene>
<dbReference type="EC" id="3.1.-.-" evidence="6"/>
<reference evidence="8 9" key="1">
    <citation type="submission" date="2023-07" db="EMBL/GenBank/DDBJ databases">
        <title>Sequencing the genomes of 1000 actinobacteria strains.</title>
        <authorList>
            <person name="Klenk H.-P."/>
        </authorList>
    </citation>
    <scope>NUCLEOTIDE SEQUENCE [LARGE SCALE GENOMIC DNA]</scope>
    <source>
        <strain evidence="8 9">GD13</strain>
    </source>
</reference>
<organism evidence="8 9">
    <name type="scientific">Nocardioides massiliensis</name>
    <dbReference type="NCBI Taxonomy" id="1325935"/>
    <lineage>
        <taxon>Bacteria</taxon>
        <taxon>Bacillati</taxon>
        <taxon>Actinomycetota</taxon>
        <taxon>Actinomycetes</taxon>
        <taxon>Propionibacteriales</taxon>
        <taxon>Nocardioidaceae</taxon>
        <taxon>Nocardioides</taxon>
    </lineage>
</organism>
<evidence type="ECO:0000256" key="5">
    <source>
        <dbReference type="ARBA" id="ARBA00022842"/>
    </source>
</evidence>
<evidence type="ECO:0000313" key="9">
    <source>
        <dbReference type="Proteomes" id="UP001240447"/>
    </source>
</evidence>
<keyword evidence="6" id="KW-0800">Toxin</keyword>
<evidence type="ECO:0000259" key="7">
    <source>
        <dbReference type="Pfam" id="PF01850"/>
    </source>
</evidence>
<evidence type="ECO:0000256" key="1">
    <source>
        <dbReference type="ARBA" id="ARBA00022649"/>
    </source>
</evidence>
<dbReference type="Gene3D" id="3.40.50.1010">
    <property type="entry name" value="5'-nuclease"/>
    <property type="match status" value="1"/>
</dbReference>
<dbReference type="SUPFAM" id="SSF88723">
    <property type="entry name" value="PIN domain-like"/>
    <property type="match status" value="1"/>
</dbReference>
<dbReference type="HAMAP" id="MF_00265">
    <property type="entry name" value="VapC_Nob1"/>
    <property type="match status" value="1"/>
</dbReference>
<evidence type="ECO:0000256" key="3">
    <source>
        <dbReference type="ARBA" id="ARBA00022723"/>
    </source>
</evidence>
<comment type="caution">
    <text evidence="8">The sequence shown here is derived from an EMBL/GenBank/DDBJ whole genome shotgun (WGS) entry which is preliminary data.</text>
</comment>
<keyword evidence="2 6" id="KW-0540">Nuclease</keyword>
<dbReference type="PANTHER" id="PTHR35901:SF1">
    <property type="entry name" value="EXONUCLEASE VAPC9"/>
    <property type="match status" value="1"/>
</dbReference>
<keyword evidence="1 6" id="KW-1277">Toxin-antitoxin system</keyword>
<dbReference type="CDD" id="cd09873">
    <property type="entry name" value="PIN_Pae0151-like"/>
    <property type="match status" value="1"/>
</dbReference>
<keyword evidence="9" id="KW-1185">Reference proteome</keyword>
<sequence>MSVLVVDAALVVDLVCDFPPAAGYRAALASAEAVAAPAHLDAEVLSALGRLHRAGRLTHAAARVEALRTFSAQRWPLQPLLPAAWALTDRIATRDALYVALAASLDAVLLTTDERLRRGAAGLVAVTQPAD</sequence>